<feature type="active site" description="Charge relay system" evidence="7">
    <location>
        <position position="214"/>
    </location>
</feature>
<dbReference type="SUPFAM" id="SSF52317">
    <property type="entry name" value="Class I glutamine amidotransferase-like"/>
    <property type="match status" value="1"/>
</dbReference>
<comment type="catalytic activity">
    <reaction evidence="6 7">
        <text>L-glutamine + H2O = L-glutamate + NH4(+)</text>
        <dbReference type="Rhea" id="RHEA:15889"/>
        <dbReference type="ChEBI" id="CHEBI:15377"/>
        <dbReference type="ChEBI" id="CHEBI:28938"/>
        <dbReference type="ChEBI" id="CHEBI:29985"/>
        <dbReference type="ChEBI" id="CHEBI:58359"/>
        <dbReference type="EC" id="3.5.1.2"/>
    </reaction>
</comment>
<evidence type="ECO:0000256" key="2">
    <source>
        <dbReference type="ARBA" id="ARBA00022801"/>
    </source>
</evidence>
<dbReference type="PANTHER" id="PTHR31559">
    <property type="entry name" value="PYRIDOXAL 5'-PHOSPHATE SYNTHASE SUBUNIT SNO"/>
    <property type="match status" value="1"/>
</dbReference>
<feature type="binding site" evidence="7">
    <location>
        <begin position="162"/>
        <end position="163"/>
    </location>
    <ligand>
        <name>L-glutamine</name>
        <dbReference type="ChEBI" id="CHEBI:58359"/>
    </ligand>
</feature>
<keyword evidence="3 7" id="KW-0663">Pyridoxal phosphate</keyword>
<reference evidence="8 9" key="1">
    <citation type="journal article" date="2019" name="Int. J. Syst. Evol. Microbiol.">
        <title>The Global Catalogue of Microorganisms (GCM) 10K type strain sequencing project: providing services to taxonomists for standard genome sequencing and annotation.</title>
        <authorList>
            <consortium name="The Broad Institute Genomics Platform"/>
            <consortium name="The Broad Institute Genome Sequencing Center for Infectious Disease"/>
            <person name="Wu L."/>
            <person name="Ma J."/>
        </authorList>
    </citation>
    <scope>NUCLEOTIDE SEQUENCE [LARGE SCALE GENOMIC DNA]</scope>
    <source>
        <strain evidence="8 9">JCM 13316</strain>
    </source>
</reference>
<feature type="active site" description="Charge relay system" evidence="7">
    <location>
        <position position="216"/>
    </location>
</feature>
<evidence type="ECO:0000256" key="7">
    <source>
        <dbReference type="HAMAP-Rule" id="MF_01615"/>
    </source>
</evidence>
<sequence>MTEITPRDAAAPLVGVLALQGGVREHVHALEAAGARTTLVRRASELDALDGLVLPGGESTTIDKLMRLYGIAEPLRAKIAAGFPVYGSCAGMILLAERITDPALDAAGVPQQTLGGLDIVVRRNAFGRQRESFEISLPFAGVQSLPSQDPAKEAENVHAVFIRAPWVEKVGSSVQVLAQVPAGDGGSGAGNGAEDSVARIVAVRSGKLLATSFHPEVTGERRIHELFIQMIRGDA</sequence>
<keyword evidence="9" id="KW-1185">Reference proteome</keyword>
<dbReference type="Proteomes" id="UP001500784">
    <property type="component" value="Unassembled WGS sequence"/>
</dbReference>
<dbReference type="EC" id="3.5.1.2" evidence="7"/>
<dbReference type="NCBIfam" id="TIGR03800">
    <property type="entry name" value="PLP_synth_Pdx2"/>
    <property type="match status" value="1"/>
</dbReference>
<dbReference type="CDD" id="cd01749">
    <property type="entry name" value="GATase1_PB"/>
    <property type="match status" value="1"/>
</dbReference>
<keyword evidence="5 7" id="KW-0456">Lyase</keyword>
<dbReference type="HAMAP" id="MF_01615">
    <property type="entry name" value="PdxT"/>
    <property type="match status" value="1"/>
</dbReference>
<evidence type="ECO:0000256" key="3">
    <source>
        <dbReference type="ARBA" id="ARBA00022898"/>
    </source>
</evidence>
<dbReference type="PROSITE" id="PS51273">
    <property type="entry name" value="GATASE_TYPE_1"/>
    <property type="match status" value="1"/>
</dbReference>
<dbReference type="PROSITE" id="PS01236">
    <property type="entry name" value="PDXT_SNO_1"/>
    <property type="match status" value="1"/>
</dbReference>
<comment type="function">
    <text evidence="7">Catalyzes the hydrolysis of glutamine to glutamate and ammonia as part of the biosynthesis of pyridoxal 5'-phosphate. The resulting ammonia molecule is channeled to the active site of PdxS.</text>
</comment>
<name>A0ABN2NVC7_9MICC</name>
<dbReference type="EC" id="4.3.3.6" evidence="7"/>
<evidence type="ECO:0000256" key="6">
    <source>
        <dbReference type="ARBA" id="ARBA00049534"/>
    </source>
</evidence>
<evidence type="ECO:0000256" key="4">
    <source>
        <dbReference type="ARBA" id="ARBA00022962"/>
    </source>
</evidence>
<proteinExistence type="inferred from homology"/>
<dbReference type="PROSITE" id="PS51274">
    <property type="entry name" value="GATASE_COBBQ"/>
    <property type="match status" value="1"/>
</dbReference>
<comment type="similarity">
    <text evidence="1 7">Belongs to the glutaminase PdxT/SNO family.</text>
</comment>
<comment type="pathway">
    <text evidence="7">Cofactor biosynthesis; pyridoxal 5'-phosphate biosynthesis.</text>
</comment>
<keyword evidence="4 7" id="KW-0315">Glutamine amidotransferase</keyword>
<evidence type="ECO:0000256" key="1">
    <source>
        <dbReference type="ARBA" id="ARBA00008345"/>
    </source>
</evidence>
<feature type="active site" description="Nucleophile" evidence="7">
    <location>
        <position position="89"/>
    </location>
</feature>
<evidence type="ECO:0000313" key="9">
    <source>
        <dbReference type="Proteomes" id="UP001500784"/>
    </source>
</evidence>
<evidence type="ECO:0000313" key="8">
    <source>
        <dbReference type="EMBL" id="GAA1903273.1"/>
    </source>
</evidence>
<dbReference type="EMBL" id="BAAALV010000001">
    <property type="protein sequence ID" value="GAA1903273.1"/>
    <property type="molecule type" value="Genomic_DNA"/>
</dbReference>
<dbReference type="InterPro" id="IPR029062">
    <property type="entry name" value="Class_I_gatase-like"/>
</dbReference>
<comment type="catalytic activity">
    <reaction evidence="7">
        <text>aldehydo-D-ribose 5-phosphate + D-glyceraldehyde 3-phosphate + L-glutamine = pyridoxal 5'-phosphate + L-glutamate + phosphate + 3 H2O + H(+)</text>
        <dbReference type="Rhea" id="RHEA:31507"/>
        <dbReference type="ChEBI" id="CHEBI:15377"/>
        <dbReference type="ChEBI" id="CHEBI:15378"/>
        <dbReference type="ChEBI" id="CHEBI:29985"/>
        <dbReference type="ChEBI" id="CHEBI:43474"/>
        <dbReference type="ChEBI" id="CHEBI:58273"/>
        <dbReference type="ChEBI" id="CHEBI:58359"/>
        <dbReference type="ChEBI" id="CHEBI:59776"/>
        <dbReference type="ChEBI" id="CHEBI:597326"/>
        <dbReference type="EC" id="4.3.3.6"/>
    </reaction>
</comment>
<dbReference type="PIRSF" id="PIRSF005639">
    <property type="entry name" value="Glut_amidoT_SNO"/>
    <property type="match status" value="1"/>
</dbReference>
<protein>
    <recommendedName>
        <fullName evidence="7">Pyridoxal 5'-phosphate synthase subunit PdxT</fullName>
        <ecNumber evidence="7">4.3.3.6</ecNumber>
    </recommendedName>
    <alternativeName>
        <fullName evidence="7">Pdx2</fullName>
    </alternativeName>
    <alternativeName>
        <fullName evidence="7">Pyridoxal 5'-phosphate synthase glutaminase subunit</fullName>
        <ecNumber evidence="7">3.5.1.2</ecNumber>
    </alternativeName>
</protein>
<keyword evidence="2 7" id="KW-0378">Hydrolase</keyword>
<comment type="subunit">
    <text evidence="7">In the presence of PdxS, forms a dodecamer of heterodimers. Only shows activity in the heterodimer.</text>
</comment>
<dbReference type="PROSITE" id="PS51130">
    <property type="entry name" value="PDXT_SNO_2"/>
    <property type="match status" value="1"/>
</dbReference>
<dbReference type="Pfam" id="PF01174">
    <property type="entry name" value="SNO"/>
    <property type="match status" value="1"/>
</dbReference>
<dbReference type="RefSeq" id="WP_152227688.1">
    <property type="nucleotide sequence ID" value="NZ_BAAALV010000001.1"/>
</dbReference>
<dbReference type="InterPro" id="IPR021196">
    <property type="entry name" value="PdxT/SNO_CS"/>
</dbReference>
<accession>A0ABN2NVC7</accession>
<organism evidence="8 9">
    <name type="scientific">Arthrobacter gandavensis</name>
    <dbReference type="NCBI Taxonomy" id="169960"/>
    <lineage>
        <taxon>Bacteria</taxon>
        <taxon>Bacillati</taxon>
        <taxon>Actinomycetota</taxon>
        <taxon>Actinomycetes</taxon>
        <taxon>Micrococcales</taxon>
        <taxon>Micrococcaceae</taxon>
        <taxon>Arthrobacter</taxon>
    </lineage>
</organism>
<feature type="binding site" evidence="7">
    <location>
        <position position="123"/>
    </location>
    <ligand>
        <name>L-glutamine</name>
        <dbReference type="ChEBI" id="CHEBI:58359"/>
    </ligand>
</feature>
<comment type="caution">
    <text evidence="8">The sequence shown here is derived from an EMBL/GenBank/DDBJ whole genome shotgun (WGS) entry which is preliminary data.</text>
</comment>
<dbReference type="PANTHER" id="PTHR31559:SF0">
    <property type="entry name" value="PYRIDOXAL 5'-PHOSPHATE SYNTHASE SUBUNIT SNO1-RELATED"/>
    <property type="match status" value="1"/>
</dbReference>
<dbReference type="InterPro" id="IPR002161">
    <property type="entry name" value="PdxT/SNO"/>
</dbReference>
<feature type="binding site" evidence="7">
    <location>
        <begin position="57"/>
        <end position="59"/>
    </location>
    <ligand>
        <name>L-glutamine</name>
        <dbReference type="ChEBI" id="CHEBI:58359"/>
    </ligand>
</feature>
<evidence type="ECO:0000256" key="5">
    <source>
        <dbReference type="ARBA" id="ARBA00023239"/>
    </source>
</evidence>
<dbReference type="Gene3D" id="3.40.50.880">
    <property type="match status" value="1"/>
</dbReference>
<gene>
    <name evidence="7 8" type="primary">pdxT</name>
    <name evidence="8" type="ORF">GCM10009688_04070</name>
</gene>